<evidence type="ECO:0000313" key="1">
    <source>
        <dbReference type="EMBL" id="GBM91050.1"/>
    </source>
</evidence>
<organism evidence="1 2">
    <name type="scientific">Araneus ventricosus</name>
    <name type="common">Orbweaver spider</name>
    <name type="synonym">Epeira ventricosa</name>
    <dbReference type="NCBI Taxonomy" id="182803"/>
    <lineage>
        <taxon>Eukaryota</taxon>
        <taxon>Metazoa</taxon>
        <taxon>Ecdysozoa</taxon>
        <taxon>Arthropoda</taxon>
        <taxon>Chelicerata</taxon>
        <taxon>Arachnida</taxon>
        <taxon>Araneae</taxon>
        <taxon>Araneomorphae</taxon>
        <taxon>Entelegynae</taxon>
        <taxon>Araneoidea</taxon>
        <taxon>Araneidae</taxon>
        <taxon>Araneus</taxon>
    </lineage>
</organism>
<dbReference type="Proteomes" id="UP000499080">
    <property type="component" value="Unassembled WGS sequence"/>
</dbReference>
<comment type="caution">
    <text evidence="1">The sequence shown here is derived from an EMBL/GenBank/DDBJ whole genome shotgun (WGS) entry which is preliminary data.</text>
</comment>
<proteinExistence type="predicted"/>
<sequence length="105" mass="12077">MDTNEINQDLKLEEAKVAPMRNRFSSIDYDLYLVTLPKSRSNAAIYGIVQIGCFQITKEVLGEKEYSDMTHFRGNAGFRFFGIEFNHFWDRCKSALKIFVNVLGG</sequence>
<dbReference type="EMBL" id="BGPR01003669">
    <property type="protein sequence ID" value="GBM91050.1"/>
    <property type="molecule type" value="Genomic_DNA"/>
</dbReference>
<protein>
    <submittedName>
        <fullName evidence="1">Uncharacterized protein</fullName>
    </submittedName>
</protein>
<evidence type="ECO:0000313" key="2">
    <source>
        <dbReference type="Proteomes" id="UP000499080"/>
    </source>
</evidence>
<keyword evidence="2" id="KW-1185">Reference proteome</keyword>
<dbReference type="AlphaFoldDB" id="A0A4Y2JLY1"/>
<reference evidence="1 2" key="1">
    <citation type="journal article" date="2019" name="Sci. Rep.">
        <title>Orb-weaving spider Araneus ventricosus genome elucidates the spidroin gene catalogue.</title>
        <authorList>
            <person name="Kono N."/>
            <person name="Nakamura H."/>
            <person name="Ohtoshi R."/>
            <person name="Moran D.A.P."/>
            <person name="Shinohara A."/>
            <person name="Yoshida Y."/>
            <person name="Fujiwara M."/>
            <person name="Mori M."/>
            <person name="Tomita M."/>
            <person name="Arakawa K."/>
        </authorList>
    </citation>
    <scope>NUCLEOTIDE SEQUENCE [LARGE SCALE GENOMIC DNA]</scope>
</reference>
<gene>
    <name evidence="1" type="ORF">AVEN_147508_1</name>
</gene>
<name>A0A4Y2JLY1_ARAVE</name>
<accession>A0A4Y2JLY1</accession>